<organism evidence="1">
    <name type="scientific">Fagus sylvatica</name>
    <name type="common">Beechnut</name>
    <dbReference type="NCBI Taxonomy" id="28930"/>
    <lineage>
        <taxon>Eukaryota</taxon>
        <taxon>Viridiplantae</taxon>
        <taxon>Streptophyta</taxon>
        <taxon>Embryophyta</taxon>
        <taxon>Tracheophyta</taxon>
        <taxon>Spermatophyta</taxon>
        <taxon>Magnoliopsida</taxon>
        <taxon>eudicotyledons</taxon>
        <taxon>Gunneridae</taxon>
        <taxon>Pentapetalae</taxon>
        <taxon>rosids</taxon>
        <taxon>fabids</taxon>
        <taxon>Fagales</taxon>
        <taxon>Fagaceae</taxon>
        <taxon>Fagus</taxon>
    </lineage>
</organism>
<dbReference type="PANTHER" id="PTHR33223">
    <property type="entry name" value="CCHC-TYPE DOMAIN-CONTAINING PROTEIN"/>
    <property type="match status" value="1"/>
</dbReference>
<gene>
    <name evidence="1" type="ORF">FSB_LOCUS26617</name>
</gene>
<reference evidence="1" key="1">
    <citation type="submission" date="2018-02" db="EMBL/GenBank/DDBJ databases">
        <authorList>
            <person name="Cohen D.B."/>
            <person name="Kent A.D."/>
        </authorList>
    </citation>
    <scope>NUCLEOTIDE SEQUENCE</scope>
</reference>
<accession>A0A2N9GGS9</accession>
<proteinExistence type="predicted"/>
<protein>
    <submittedName>
        <fullName evidence="1">Uncharacterized protein</fullName>
    </submittedName>
</protein>
<dbReference type="AlphaFoldDB" id="A0A2N9GGS9"/>
<sequence>MAKVPMVKCRKDVLTSTWTCCQGHQRHQNLRGEIPNWMCVLIPNMTMPPKFKAPEFEKYNGRGDPMIHLQMYCRKMAPYADNEPLLIQTFQDTLTGNAAECGGKKWRPRACPLLDEKKMIKIFVDTLKNPYFDRMVGLQLQFLVDLILVEERIEDAVKTKRMVDMPALMALVEQIAKRTLVEKNEEGV</sequence>
<evidence type="ECO:0000313" key="1">
    <source>
        <dbReference type="EMBL" id="SPC98735.1"/>
    </source>
</evidence>
<name>A0A2N9GGS9_FAGSY</name>
<dbReference type="PANTHER" id="PTHR33223:SF8">
    <property type="entry name" value="OS04G0172440 PROTEIN"/>
    <property type="match status" value="1"/>
</dbReference>
<dbReference type="EMBL" id="OIVN01001894">
    <property type="protein sequence ID" value="SPC98735.1"/>
    <property type="molecule type" value="Genomic_DNA"/>
</dbReference>